<dbReference type="PANTHER" id="PTHR12064">
    <property type="entry name" value="METAL TRANSPORTER CNNM"/>
    <property type="match status" value="1"/>
</dbReference>
<dbReference type="Gene3D" id="1.10.510.10">
    <property type="entry name" value="Transferase(Phosphotransferase) domain 1"/>
    <property type="match status" value="1"/>
</dbReference>
<evidence type="ECO:0000256" key="5">
    <source>
        <dbReference type="ARBA" id="ARBA00022679"/>
    </source>
</evidence>
<keyword evidence="14" id="KW-0539">Nucleus</keyword>
<dbReference type="InterPro" id="IPR045095">
    <property type="entry name" value="ACDP"/>
</dbReference>
<dbReference type="GO" id="GO:0005634">
    <property type="term" value="C:nucleus"/>
    <property type="evidence" value="ECO:0007669"/>
    <property type="project" value="UniProtKB-SubCell"/>
</dbReference>
<dbReference type="PROSITE" id="PS00108">
    <property type="entry name" value="PROTEIN_KINASE_ST"/>
    <property type="match status" value="1"/>
</dbReference>
<evidence type="ECO:0008006" key="22">
    <source>
        <dbReference type="Google" id="ProtNLM"/>
    </source>
</evidence>
<dbReference type="GO" id="GO:0004674">
    <property type="term" value="F:protein serine/threonine kinase activity"/>
    <property type="evidence" value="ECO:0007669"/>
    <property type="project" value="UniProtKB-KW"/>
</dbReference>
<gene>
    <name evidence="20" type="ORF">CcCBS67573_g09816</name>
</gene>
<feature type="non-terminal residue" evidence="20">
    <location>
        <position position="926"/>
    </location>
</feature>
<dbReference type="PANTHER" id="PTHR12064:SF97">
    <property type="entry name" value="METAL TRANSPORTER CNNM-5"/>
    <property type="match status" value="1"/>
</dbReference>
<dbReference type="InterPro" id="IPR011009">
    <property type="entry name" value="Kinase-like_dom_sf"/>
</dbReference>
<evidence type="ECO:0000256" key="10">
    <source>
        <dbReference type="ARBA" id="ARBA00022840"/>
    </source>
</evidence>
<evidence type="ECO:0000256" key="9">
    <source>
        <dbReference type="ARBA" id="ARBA00022777"/>
    </source>
</evidence>
<keyword evidence="13 15" id="KW-0472">Membrane</keyword>
<comment type="subcellular location">
    <subcellularLocation>
        <location evidence="2">Membrane</location>
        <topology evidence="2">Multi-pass membrane protein</topology>
    </subcellularLocation>
    <subcellularLocation>
        <location evidence="1">Nucleus</location>
    </subcellularLocation>
</comment>
<dbReference type="InterPro" id="IPR008271">
    <property type="entry name" value="Ser/Thr_kinase_AS"/>
</dbReference>
<feature type="domain" description="CNNM transmembrane" evidence="19">
    <location>
        <begin position="1"/>
        <end position="171"/>
    </location>
</feature>
<evidence type="ECO:0000256" key="7">
    <source>
        <dbReference type="ARBA" id="ARBA00022737"/>
    </source>
</evidence>
<feature type="region of interest" description="Disordered" evidence="16">
    <location>
        <begin position="584"/>
        <end position="612"/>
    </location>
</feature>
<evidence type="ECO:0000256" key="16">
    <source>
        <dbReference type="SAM" id="MobiDB-lite"/>
    </source>
</evidence>
<keyword evidence="8" id="KW-0547">Nucleotide-binding</keyword>
<keyword evidence="7" id="KW-0677">Repeat</keyword>
<keyword evidence="21" id="KW-1185">Reference proteome</keyword>
<sequence length="926" mass="103670">MYTVKQSCPWYSSGRLLMAWYETNLKILKVSGTPTEKMYAERIEPIRKNGHLLLVSLLLGNTIVNETLPILFSGVGLEGHQAVLFSTALILVFGEIIPQAVCARYGLLIGATFAWPVRILIWIVFVIAYPIAKLLDWVLGHKDGVIYRRAELKELIAMHDEDNRGPLNHEEVSILRAVLELRGKTAETVMTKLMDVFMLPLTSKFDRKTLNTLLKGIAFCHDNRVLHRDLKPQNLLINSRMELKIADFGLARAFGIPVNTFSNEVVTLCRISSRKKYSVALAIIQRTSIDIWSTGCIMAEIYSGKPLFPGKTNEDQLLRIFKLLGTPTEQTWPHVTEMPEYKATFPWYPAQSLSQRLPMMDQIALDLLNRMIQLATGFKILLDMISKTWTLTATATVYATIDTPRTSSTASFRDFTPAPSSSQTTLKAKSTWDSTAALERNATLREEAVRHSGNQSEEHWEDLFKPSLSIAPVVLIPVLGLSVWAVAVSCVVLVPAPALIVLPSSTTYLVIVSMTINLLMAFRTTTAYDRYWEGRKLWSQLFYNTVNLARFMAVYDVVHLPEDALAKESALRLLAQFPASVKDSLRNETNSPHTIPTASREGEQQDFSNTTSTDPLEILNKVQRYILKPSPSVFYAGISTLVDQTTHLERIKTTPAPPAYTIHLYQATMLYLLGIPFALVNALQWLTVLPCAIVSFVFLGMLAIADEIEQPFGMDARDLPLEKYCGEVEGVLEMIADRESGLREGRLDWPHSLASSPNRITQQPPATNTSKITAFFCTYTDQLKAFPVVSAMAKSKVLQPRTDHAANSQQLPLNVPPGPYKTSVAMSVREFIGQQVTQRPPVEINSASIDEFREAIVSMARPHVFREIVAPFLDDDPFKYAPELPPDVSPADMEPFLLFKSTKNSKKSLRLSEINTTLLAKWSTET</sequence>
<evidence type="ECO:0000256" key="13">
    <source>
        <dbReference type="ARBA" id="ARBA00023136"/>
    </source>
</evidence>
<feature type="domain" description="Protein kinase" evidence="18">
    <location>
        <begin position="103"/>
        <end position="391"/>
    </location>
</feature>
<dbReference type="SUPFAM" id="SSF56112">
    <property type="entry name" value="Protein kinase-like (PK-like)"/>
    <property type="match status" value="1"/>
</dbReference>
<dbReference type="SMART" id="SM00220">
    <property type="entry name" value="S_TKc"/>
    <property type="match status" value="1"/>
</dbReference>
<evidence type="ECO:0000256" key="2">
    <source>
        <dbReference type="ARBA" id="ARBA00004141"/>
    </source>
</evidence>
<feature type="transmembrane region" description="Helical" evidence="17">
    <location>
        <begin position="685"/>
        <end position="705"/>
    </location>
</feature>
<organism evidence="20 21">
    <name type="scientific">Chytriomyces confervae</name>
    <dbReference type="NCBI Taxonomy" id="246404"/>
    <lineage>
        <taxon>Eukaryota</taxon>
        <taxon>Fungi</taxon>
        <taxon>Fungi incertae sedis</taxon>
        <taxon>Chytridiomycota</taxon>
        <taxon>Chytridiomycota incertae sedis</taxon>
        <taxon>Chytridiomycetes</taxon>
        <taxon>Chytridiales</taxon>
        <taxon>Chytriomycetaceae</taxon>
        <taxon>Chytriomyces</taxon>
    </lineage>
</organism>
<name>A0A507DNH6_9FUNG</name>
<feature type="transmembrane region" description="Helical" evidence="17">
    <location>
        <begin position="52"/>
        <end position="72"/>
    </location>
</feature>
<evidence type="ECO:0000256" key="14">
    <source>
        <dbReference type="ARBA" id="ARBA00023242"/>
    </source>
</evidence>
<evidence type="ECO:0000256" key="8">
    <source>
        <dbReference type="ARBA" id="ARBA00022741"/>
    </source>
</evidence>
<dbReference type="EMBL" id="QEAP01001009">
    <property type="protein sequence ID" value="TPX52747.1"/>
    <property type="molecule type" value="Genomic_DNA"/>
</dbReference>
<evidence type="ECO:0000256" key="12">
    <source>
        <dbReference type="ARBA" id="ARBA00023065"/>
    </source>
</evidence>
<dbReference type="GO" id="GO:0005524">
    <property type="term" value="F:ATP binding"/>
    <property type="evidence" value="ECO:0007669"/>
    <property type="project" value="UniProtKB-KW"/>
</dbReference>
<keyword evidence="12" id="KW-0406">Ion transport</keyword>
<proteinExistence type="predicted"/>
<evidence type="ECO:0000256" key="17">
    <source>
        <dbReference type="SAM" id="Phobius"/>
    </source>
</evidence>
<feature type="transmembrane region" description="Helical" evidence="17">
    <location>
        <begin position="500"/>
        <end position="522"/>
    </location>
</feature>
<keyword evidence="3" id="KW-0813">Transport</keyword>
<feature type="compositionally biased region" description="Polar residues" evidence="16">
    <location>
        <begin position="587"/>
        <end position="597"/>
    </location>
</feature>
<dbReference type="InterPro" id="IPR000719">
    <property type="entry name" value="Prot_kinase_dom"/>
</dbReference>
<feature type="transmembrane region" description="Helical" evidence="17">
    <location>
        <begin position="473"/>
        <end position="494"/>
    </location>
</feature>
<dbReference type="GO" id="GO:0016020">
    <property type="term" value="C:membrane"/>
    <property type="evidence" value="ECO:0007669"/>
    <property type="project" value="UniProtKB-SubCell"/>
</dbReference>
<dbReference type="GO" id="GO:0005254">
    <property type="term" value="F:chloride channel activity"/>
    <property type="evidence" value="ECO:0007669"/>
    <property type="project" value="InterPro"/>
</dbReference>
<keyword evidence="11 15" id="KW-1133">Transmembrane helix</keyword>
<dbReference type="GO" id="GO:0010960">
    <property type="term" value="P:magnesium ion homeostasis"/>
    <property type="evidence" value="ECO:0007669"/>
    <property type="project" value="InterPro"/>
</dbReference>
<dbReference type="AlphaFoldDB" id="A0A507DNH6"/>
<dbReference type="Pfam" id="PF25539">
    <property type="entry name" value="Bestrophin_2"/>
    <property type="match status" value="1"/>
</dbReference>
<dbReference type="Pfam" id="PF01595">
    <property type="entry name" value="CNNM"/>
    <property type="match status" value="1"/>
</dbReference>
<reference evidence="20 21" key="1">
    <citation type="journal article" date="2019" name="Sci. Rep.">
        <title>Comparative genomics of chytrid fungi reveal insights into the obligate biotrophic and pathogenic lifestyle of Synchytrium endobioticum.</title>
        <authorList>
            <person name="van de Vossenberg B.T.L.H."/>
            <person name="Warris S."/>
            <person name="Nguyen H.D.T."/>
            <person name="van Gent-Pelzer M.P.E."/>
            <person name="Joly D.L."/>
            <person name="van de Geest H.C."/>
            <person name="Bonants P.J.M."/>
            <person name="Smith D.S."/>
            <person name="Levesque C.A."/>
            <person name="van der Lee T.A.J."/>
        </authorList>
    </citation>
    <scope>NUCLEOTIDE SEQUENCE [LARGE SCALE GENOMIC DNA]</scope>
    <source>
        <strain evidence="20 21">CBS 675.73</strain>
    </source>
</reference>
<evidence type="ECO:0000256" key="4">
    <source>
        <dbReference type="ARBA" id="ARBA00022527"/>
    </source>
</evidence>
<evidence type="ECO:0000259" key="19">
    <source>
        <dbReference type="PROSITE" id="PS51846"/>
    </source>
</evidence>
<evidence type="ECO:0000313" key="21">
    <source>
        <dbReference type="Proteomes" id="UP000320333"/>
    </source>
</evidence>
<keyword evidence="10" id="KW-0067">ATP-binding</keyword>
<evidence type="ECO:0000313" key="20">
    <source>
        <dbReference type="EMBL" id="TPX52747.1"/>
    </source>
</evidence>
<dbReference type="PROSITE" id="PS51846">
    <property type="entry name" value="CNNM"/>
    <property type="match status" value="1"/>
</dbReference>
<evidence type="ECO:0000259" key="18">
    <source>
        <dbReference type="PROSITE" id="PS50011"/>
    </source>
</evidence>
<dbReference type="OrthoDB" id="1368at2759"/>
<dbReference type="PROSITE" id="PS50011">
    <property type="entry name" value="PROTEIN_KINASE_DOM"/>
    <property type="match status" value="1"/>
</dbReference>
<keyword evidence="5" id="KW-0808">Transferase</keyword>
<accession>A0A507DNH6</accession>
<dbReference type="Proteomes" id="UP000320333">
    <property type="component" value="Unassembled WGS sequence"/>
</dbReference>
<feature type="transmembrane region" description="Helical" evidence="17">
    <location>
        <begin position="84"/>
        <end position="107"/>
    </location>
</feature>
<dbReference type="GO" id="GO:0005737">
    <property type="term" value="C:cytoplasm"/>
    <property type="evidence" value="ECO:0007669"/>
    <property type="project" value="TreeGrafter"/>
</dbReference>
<dbReference type="GO" id="GO:0030026">
    <property type="term" value="P:intracellular manganese ion homeostasis"/>
    <property type="evidence" value="ECO:0007669"/>
    <property type="project" value="TreeGrafter"/>
</dbReference>
<dbReference type="InterPro" id="IPR002550">
    <property type="entry name" value="CNNM"/>
</dbReference>
<comment type="caution">
    <text evidence="20">The sequence shown here is derived from an EMBL/GenBank/DDBJ whole genome shotgun (WGS) entry which is preliminary data.</text>
</comment>
<evidence type="ECO:0000256" key="15">
    <source>
        <dbReference type="PROSITE-ProRule" id="PRU01193"/>
    </source>
</evidence>
<evidence type="ECO:0000256" key="11">
    <source>
        <dbReference type="ARBA" id="ARBA00022989"/>
    </source>
</evidence>
<protein>
    <recommendedName>
        <fullName evidence="22">Protein kinase domain-containing protein</fullName>
    </recommendedName>
</protein>
<evidence type="ECO:0000256" key="3">
    <source>
        <dbReference type="ARBA" id="ARBA00022448"/>
    </source>
</evidence>
<dbReference type="Pfam" id="PF00069">
    <property type="entry name" value="Pkinase"/>
    <property type="match status" value="1"/>
</dbReference>
<dbReference type="STRING" id="246404.A0A507DNH6"/>
<feature type="transmembrane region" description="Helical" evidence="17">
    <location>
        <begin position="660"/>
        <end position="679"/>
    </location>
</feature>
<keyword evidence="4" id="KW-0723">Serine/threonine-protein kinase</keyword>
<evidence type="ECO:0000256" key="6">
    <source>
        <dbReference type="ARBA" id="ARBA00022692"/>
    </source>
</evidence>
<keyword evidence="9" id="KW-0418">Kinase</keyword>
<dbReference type="FunFam" id="1.10.510.10:FF:000624">
    <property type="entry name" value="Mitogen-activated protein kinase"/>
    <property type="match status" value="1"/>
</dbReference>
<dbReference type="InterPro" id="IPR044669">
    <property type="entry name" value="YneE/VCCN1/2-like"/>
</dbReference>
<evidence type="ECO:0000256" key="1">
    <source>
        <dbReference type="ARBA" id="ARBA00004123"/>
    </source>
</evidence>
<keyword evidence="6 15" id="KW-0812">Transmembrane</keyword>